<keyword evidence="6" id="KW-0808">Transferase</keyword>
<dbReference type="PRINTS" id="PR00344">
    <property type="entry name" value="BCTRLSENSOR"/>
</dbReference>
<dbReference type="GO" id="GO:0005886">
    <property type="term" value="C:plasma membrane"/>
    <property type="evidence" value="ECO:0007669"/>
    <property type="project" value="UniProtKB-SubCell"/>
</dbReference>
<keyword evidence="8" id="KW-0547">Nucleotide-binding</keyword>
<evidence type="ECO:0000256" key="3">
    <source>
        <dbReference type="ARBA" id="ARBA00012438"/>
    </source>
</evidence>
<keyword evidence="5" id="KW-0597">Phosphoprotein</keyword>
<dbReference type="InterPro" id="IPR005467">
    <property type="entry name" value="His_kinase_dom"/>
</dbReference>
<feature type="domain" description="Histidine kinase" evidence="15">
    <location>
        <begin position="231"/>
        <end position="447"/>
    </location>
</feature>
<dbReference type="EC" id="2.7.13.3" evidence="3"/>
<dbReference type="PROSITE" id="PS50885">
    <property type="entry name" value="HAMP"/>
    <property type="match status" value="1"/>
</dbReference>
<evidence type="ECO:0000259" key="16">
    <source>
        <dbReference type="PROSITE" id="PS50885"/>
    </source>
</evidence>
<evidence type="ECO:0000256" key="5">
    <source>
        <dbReference type="ARBA" id="ARBA00022553"/>
    </source>
</evidence>
<evidence type="ECO:0000256" key="12">
    <source>
        <dbReference type="ARBA" id="ARBA00023012"/>
    </source>
</evidence>
<keyword evidence="10" id="KW-0067">ATP-binding</keyword>
<evidence type="ECO:0000256" key="7">
    <source>
        <dbReference type="ARBA" id="ARBA00022692"/>
    </source>
</evidence>
<dbReference type="Gene3D" id="1.10.287.130">
    <property type="match status" value="1"/>
</dbReference>
<evidence type="ECO:0000256" key="2">
    <source>
        <dbReference type="ARBA" id="ARBA00004651"/>
    </source>
</evidence>
<dbReference type="InterPro" id="IPR036890">
    <property type="entry name" value="HATPase_C_sf"/>
</dbReference>
<dbReference type="PANTHER" id="PTHR45436">
    <property type="entry name" value="SENSOR HISTIDINE KINASE YKOH"/>
    <property type="match status" value="1"/>
</dbReference>
<evidence type="ECO:0000256" key="14">
    <source>
        <dbReference type="SAM" id="Phobius"/>
    </source>
</evidence>
<dbReference type="CDD" id="cd00082">
    <property type="entry name" value="HisKA"/>
    <property type="match status" value="1"/>
</dbReference>
<keyword evidence="7 14" id="KW-0812">Transmembrane</keyword>
<reference evidence="17 18" key="1">
    <citation type="submission" date="2018-10" db="EMBL/GenBank/DDBJ databases">
        <title>Phylogenomics of Brevibacillus.</title>
        <authorList>
            <person name="Dunlap C."/>
        </authorList>
    </citation>
    <scope>NUCLEOTIDE SEQUENCE [LARGE SCALE GENOMIC DNA]</scope>
    <source>
        <strain evidence="17 18">JCM 15716</strain>
    </source>
</reference>
<dbReference type="FunFam" id="3.30.565.10:FF:000006">
    <property type="entry name" value="Sensor histidine kinase WalK"/>
    <property type="match status" value="1"/>
</dbReference>
<keyword evidence="13 14" id="KW-0472">Membrane</keyword>
<dbReference type="PANTHER" id="PTHR45436:SF5">
    <property type="entry name" value="SENSOR HISTIDINE KINASE TRCS"/>
    <property type="match status" value="1"/>
</dbReference>
<dbReference type="Pfam" id="PF02518">
    <property type="entry name" value="HATPase_c"/>
    <property type="match status" value="1"/>
</dbReference>
<dbReference type="AlphaFoldDB" id="A0A3M8DIZ6"/>
<dbReference type="SMART" id="SM00304">
    <property type="entry name" value="HAMP"/>
    <property type="match status" value="1"/>
</dbReference>
<comment type="subcellular location">
    <subcellularLocation>
        <location evidence="2">Cell membrane</location>
        <topology evidence="2">Multi-pass membrane protein</topology>
    </subcellularLocation>
</comment>
<evidence type="ECO:0000256" key="10">
    <source>
        <dbReference type="ARBA" id="ARBA00022840"/>
    </source>
</evidence>
<protein>
    <recommendedName>
        <fullName evidence="3">histidine kinase</fullName>
        <ecNumber evidence="3">2.7.13.3</ecNumber>
    </recommendedName>
</protein>
<dbReference type="InterPro" id="IPR036097">
    <property type="entry name" value="HisK_dim/P_sf"/>
</dbReference>
<dbReference type="RefSeq" id="WP_122919043.1">
    <property type="nucleotide sequence ID" value="NZ_RHHQ01000012.1"/>
</dbReference>
<gene>
    <name evidence="17" type="ORF">EDM56_16925</name>
</gene>
<evidence type="ECO:0000256" key="6">
    <source>
        <dbReference type="ARBA" id="ARBA00022679"/>
    </source>
</evidence>
<dbReference type="SUPFAM" id="SSF55874">
    <property type="entry name" value="ATPase domain of HSP90 chaperone/DNA topoisomerase II/histidine kinase"/>
    <property type="match status" value="1"/>
</dbReference>
<dbReference type="Proteomes" id="UP000271031">
    <property type="component" value="Unassembled WGS sequence"/>
</dbReference>
<dbReference type="SMART" id="SM00387">
    <property type="entry name" value="HATPase_c"/>
    <property type="match status" value="1"/>
</dbReference>
<dbReference type="Pfam" id="PF00672">
    <property type="entry name" value="HAMP"/>
    <property type="match status" value="1"/>
</dbReference>
<evidence type="ECO:0000259" key="15">
    <source>
        <dbReference type="PROSITE" id="PS50109"/>
    </source>
</evidence>
<dbReference type="InterPro" id="IPR003594">
    <property type="entry name" value="HATPase_dom"/>
</dbReference>
<dbReference type="EMBL" id="RHHQ01000012">
    <property type="protein sequence ID" value="RNB87345.1"/>
    <property type="molecule type" value="Genomic_DNA"/>
</dbReference>
<accession>A0A3M8DIZ6</accession>
<dbReference type="SUPFAM" id="SSF47384">
    <property type="entry name" value="Homodimeric domain of signal transducing histidine kinase"/>
    <property type="match status" value="1"/>
</dbReference>
<sequence>MRKIWFKLALILLAVSLGGIMLSTLLSIKEMDDNFSAYLHDVSRKHNQEIVRLLAASHTQEQGWDKQSFALLQQMADVIDLHIQLYDQDQRFLGDFHERDDGVKHIFDPRSLLPVESGGRTVGYVSIQHNEQAETEELAGHFRSAHTSALVWTTLFVSLLVGVIGIMAARKFVKPVERIRTASLAAASGDLRVRVPVPNGSDELSDLVHSFNQLVATLETQERLRKQLTSDIAHELRTPLNTILAQVEGMIDGIWPATPAHLESTRSEVLRLSQIIHDLDQVIQAELGTGGMEMEELEAGQAVNMLAGSMSAAFAKAQVRLLLDIAPEPVWIVGNLQKIEQVLTNLLANALRHTGVGGEVTVSLVKTDNLLVMQVADNGTGIHPDDLPFVFERFFRGDRARQRGTGSGSGLGLSIVKGIVEAHGGVIHIESKLEAGTTVTIRMPLAK</sequence>
<dbReference type="Pfam" id="PF00512">
    <property type="entry name" value="HisKA"/>
    <property type="match status" value="1"/>
</dbReference>
<dbReference type="Gene3D" id="3.30.565.10">
    <property type="entry name" value="Histidine kinase-like ATPase, C-terminal domain"/>
    <property type="match status" value="1"/>
</dbReference>
<keyword evidence="18" id="KW-1185">Reference proteome</keyword>
<keyword evidence="4" id="KW-1003">Cell membrane</keyword>
<dbReference type="OrthoDB" id="9813151at2"/>
<dbReference type="Gene3D" id="6.10.340.10">
    <property type="match status" value="1"/>
</dbReference>
<keyword evidence="11 14" id="KW-1133">Transmembrane helix</keyword>
<evidence type="ECO:0000256" key="9">
    <source>
        <dbReference type="ARBA" id="ARBA00022777"/>
    </source>
</evidence>
<evidence type="ECO:0000313" key="17">
    <source>
        <dbReference type="EMBL" id="RNB87345.1"/>
    </source>
</evidence>
<evidence type="ECO:0000256" key="1">
    <source>
        <dbReference type="ARBA" id="ARBA00000085"/>
    </source>
</evidence>
<dbReference type="InterPro" id="IPR003661">
    <property type="entry name" value="HisK_dim/P_dom"/>
</dbReference>
<keyword evidence="12" id="KW-0902">Two-component regulatory system</keyword>
<organism evidence="17 18">
    <name type="scientific">Brevibacillus fluminis</name>
    <dbReference type="NCBI Taxonomy" id="511487"/>
    <lineage>
        <taxon>Bacteria</taxon>
        <taxon>Bacillati</taxon>
        <taxon>Bacillota</taxon>
        <taxon>Bacilli</taxon>
        <taxon>Bacillales</taxon>
        <taxon>Paenibacillaceae</taxon>
        <taxon>Brevibacillus</taxon>
    </lineage>
</organism>
<proteinExistence type="predicted"/>
<dbReference type="SUPFAM" id="SSF158472">
    <property type="entry name" value="HAMP domain-like"/>
    <property type="match status" value="1"/>
</dbReference>
<dbReference type="SMART" id="SM00388">
    <property type="entry name" value="HisKA"/>
    <property type="match status" value="1"/>
</dbReference>
<feature type="domain" description="HAMP" evidence="16">
    <location>
        <begin position="170"/>
        <end position="223"/>
    </location>
</feature>
<dbReference type="CDD" id="cd06225">
    <property type="entry name" value="HAMP"/>
    <property type="match status" value="1"/>
</dbReference>
<evidence type="ECO:0000313" key="18">
    <source>
        <dbReference type="Proteomes" id="UP000271031"/>
    </source>
</evidence>
<dbReference type="CDD" id="cd00075">
    <property type="entry name" value="HATPase"/>
    <property type="match status" value="1"/>
</dbReference>
<comment type="catalytic activity">
    <reaction evidence="1">
        <text>ATP + protein L-histidine = ADP + protein N-phospho-L-histidine.</text>
        <dbReference type="EC" id="2.7.13.3"/>
    </reaction>
</comment>
<dbReference type="InterPro" id="IPR050428">
    <property type="entry name" value="TCS_sensor_his_kinase"/>
</dbReference>
<evidence type="ECO:0000256" key="13">
    <source>
        <dbReference type="ARBA" id="ARBA00023136"/>
    </source>
</evidence>
<comment type="caution">
    <text evidence="17">The sequence shown here is derived from an EMBL/GenBank/DDBJ whole genome shotgun (WGS) entry which is preliminary data.</text>
</comment>
<dbReference type="GO" id="GO:0005524">
    <property type="term" value="F:ATP binding"/>
    <property type="evidence" value="ECO:0007669"/>
    <property type="project" value="UniProtKB-KW"/>
</dbReference>
<feature type="transmembrane region" description="Helical" evidence="14">
    <location>
        <begin position="149"/>
        <end position="169"/>
    </location>
</feature>
<evidence type="ECO:0000256" key="4">
    <source>
        <dbReference type="ARBA" id="ARBA00022475"/>
    </source>
</evidence>
<dbReference type="InterPro" id="IPR004358">
    <property type="entry name" value="Sig_transdc_His_kin-like_C"/>
</dbReference>
<keyword evidence="9 17" id="KW-0418">Kinase</keyword>
<evidence type="ECO:0000256" key="11">
    <source>
        <dbReference type="ARBA" id="ARBA00022989"/>
    </source>
</evidence>
<evidence type="ECO:0000256" key="8">
    <source>
        <dbReference type="ARBA" id="ARBA00022741"/>
    </source>
</evidence>
<dbReference type="GO" id="GO:0000155">
    <property type="term" value="F:phosphorelay sensor kinase activity"/>
    <property type="evidence" value="ECO:0007669"/>
    <property type="project" value="InterPro"/>
</dbReference>
<dbReference type="PROSITE" id="PS50109">
    <property type="entry name" value="HIS_KIN"/>
    <property type="match status" value="1"/>
</dbReference>
<dbReference type="InterPro" id="IPR003660">
    <property type="entry name" value="HAMP_dom"/>
</dbReference>
<name>A0A3M8DIZ6_9BACL</name>